<dbReference type="SMART" id="SM00666">
    <property type="entry name" value="PB1"/>
    <property type="match status" value="1"/>
</dbReference>
<dbReference type="PANTHER" id="PTHR14102">
    <property type="entry name" value="PAR-6-RELATED"/>
    <property type="match status" value="1"/>
</dbReference>
<dbReference type="SMART" id="SM00228">
    <property type="entry name" value="PDZ"/>
    <property type="match status" value="1"/>
</dbReference>
<dbReference type="PROSITE" id="PS50106">
    <property type="entry name" value="PDZ"/>
    <property type="match status" value="1"/>
</dbReference>
<evidence type="ECO:0000313" key="4">
    <source>
        <dbReference type="Proteomes" id="UP000038040"/>
    </source>
</evidence>
<dbReference type="InterPro" id="IPR051741">
    <property type="entry name" value="PAR6_homolog"/>
</dbReference>
<dbReference type="PANTHER" id="PTHR14102:SF11">
    <property type="entry name" value="LD29223P"/>
    <property type="match status" value="1"/>
</dbReference>
<dbReference type="SUPFAM" id="SSF54277">
    <property type="entry name" value="CAD &amp; PB1 domains"/>
    <property type="match status" value="1"/>
</dbReference>
<evidence type="ECO:0000259" key="1">
    <source>
        <dbReference type="PROSITE" id="PS50106"/>
    </source>
</evidence>
<protein>
    <submittedName>
        <fullName evidence="6">Partitioning defective 6</fullName>
    </submittedName>
</protein>
<dbReference type="InterPro" id="IPR036034">
    <property type="entry name" value="PDZ_sf"/>
</dbReference>
<dbReference type="InterPro" id="IPR000270">
    <property type="entry name" value="PB1_dom"/>
</dbReference>
<proteinExistence type="predicted"/>
<reference evidence="6" key="1">
    <citation type="submission" date="2017-02" db="UniProtKB">
        <authorList>
            <consortium name="WormBaseParasite"/>
        </authorList>
    </citation>
    <scope>IDENTIFICATION</scope>
</reference>
<sequence>VKSKFDSEWRRFSVPFHDGKIISYIDFRSLVEGLHSLHNIPFTLCYTSSSGDLLPITNDENFRKSFESARPTLRLLIQRKGESWEEKYGYGTDTIDRRRKGLSMILPVVVKHPKRNYNISNPEDFRQVSAIIDVDIVPEAHRRVRLCKHGSDRPLGFYIRDGTSIRVTPQGVAKVQGIFISRLVEGGLADSTGLLAVNDEVLEVQGKTLDQVTDMMVANAQNLIITVKPANQRNTLQRLSNLRSSEWSGTSDDIPTIGGDEIIAPVGNGIKFGKNDEMSGDDTDEDIVVDYLKENMTGNAATTTNYQPKYHKNR</sequence>
<dbReference type="PROSITE" id="PS51745">
    <property type="entry name" value="PB1"/>
    <property type="match status" value="1"/>
</dbReference>
<keyword evidence="5" id="KW-1185">Reference proteome</keyword>
<dbReference type="STRING" id="318479.A0A0N4U7G3"/>
<evidence type="ECO:0000259" key="2">
    <source>
        <dbReference type="PROSITE" id="PS51745"/>
    </source>
</evidence>
<reference evidence="3 5" key="2">
    <citation type="submission" date="2018-11" db="EMBL/GenBank/DDBJ databases">
        <authorList>
            <consortium name="Pathogen Informatics"/>
        </authorList>
    </citation>
    <scope>NUCLEOTIDE SEQUENCE [LARGE SCALE GENOMIC DNA]</scope>
</reference>
<dbReference type="Pfam" id="PF00564">
    <property type="entry name" value="PB1"/>
    <property type="match status" value="1"/>
</dbReference>
<gene>
    <name evidence="3" type="ORF">DME_LOCUS153</name>
</gene>
<dbReference type="WBParaSite" id="DME_0000292401-mRNA-1">
    <property type="protein sequence ID" value="DME_0000292401-mRNA-1"/>
    <property type="gene ID" value="DME_0000292401"/>
</dbReference>
<dbReference type="Gene3D" id="3.10.20.90">
    <property type="entry name" value="Phosphatidylinositol 3-kinase Catalytic Subunit, Chain A, domain 1"/>
    <property type="match status" value="1"/>
</dbReference>
<dbReference type="Pfam" id="PF00595">
    <property type="entry name" value="PDZ"/>
    <property type="match status" value="1"/>
</dbReference>
<dbReference type="SUPFAM" id="SSF50156">
    <property type="entry name" value="PDZ domain-like"/>
    <property type="match status" value="1"/>
</dbReference>
<dbReference type="CDD" id="cd06718">
    <property type="entry name" value="PDZ_Par6-like"/>
    <property type="match status" value="1"/>
</dbReference>
<dbReference type="GO" id="GO:0007098">
    <property type="term" value="P:centrosome cycle"/>
    <property type="evidence" value="ECO:0007669"/>
    <property type="project" value="TreeGrafter"/>
</dbReference>
<name>A0A0N4U7G3_DRAME</name>
<feature type="domain" description="PDZ" evidence="1">
    <location>
        <begin position="143"/>
        <end position="231"/>
    </location>
</feature>
<feature type="domain" description="PB1" evidence="2">
    <location>
        <begin position="1"/>
        <end position="80"/>
    </location>
</feature>
<dbReference type="InterPro" id="IPR001478">
    <property type="entry name" value="PDZ"/>
</dbReference>
<dbReference type="EMBL" id="UYYG01000001">
    <property type="protein sequence ID" value="VDN50180.1"/>
    <property type="molecule type" value="Genomic_DNA"/>
</dbReference>
<organism evidence="4 6">
    <name type="scientific">Dracunculus medinensis</name>
    <name type="common">Guinea worm</name>
    <dbReference type="NCBI Taxonomy" id="318479"/>
    <lineage>
        <taxon>Eukaryota</taxon>
        <taxon>Metazoa</taxon>
        <taxon>Ecdysozoa</taxon>
        <taxon>Nematoda</taxon>
        <taxon>Chromadorea</taxon>
        <taxon>Rhabditida</taxon>
        <taxon>Spirurina</taxon>
        <taxon>Dracunculoidea</taxon>
        <taxon>Dracunculidae</taxon>
        <taxon>Dracunculus</taxon>
    </lineage>
</organism>
<dbReference type="AlphaFoldDB" id="A0A0N4U7G3"/>
<dbReference type="InterPro" id="IPR053793">
    <property type="entry name" value="PB1-like"/>
</dbReference>
<evidence type="ECO:0000313" key="6">
    <source>
        <dbReference type="WBParaSite" id="DME_0000292401-mRNA-1"/>
    </source>
</evidence>
<dbReference type="OrthoDB" id="5868434at2759"/>
<dbReference type="Gene3D" id="2.30.42.10">
    <property type="match status" value="1"/>
</dbReference>
<evidence type="ECO:0000313" key="3">
    <source>
        <dbReference type="EMBL" id="VDN50180.1"/>
    </source>
</evidence>
<accession>A0A0N4U7G3</accession>
<dbReference type="Proteomes" id="UP000038040">
    <property type="component" value="Unplaced"/>
</dbReference>
<evidence type="ECO:0000313" key="5">
    <source>
        <dbReference type="Proteomes" id="UP000274756"/>
    </source>
</evidence>
<dbReference type="Proteomes" id="UP000274756">
    <property type="component" value="Unassembled WGS sequence"/>
</dbReference>